<keyword evidence="1" id="KW-0472">Membrane</keyword>
<evidence type="ECO:0000313" key="2">
    <source>
        <dbReference type="EMBL" id="RDU65819.1"/>
    </source>
</evidence>
<keyword evidence="1" id="KW-0812">Transmembrane</keyword>
<reference evidence="2 3" key="1">
    <citation type="submission" date="2018-04" db="EMBL/GenBank/DDBJ databases">
        <title>Novel Campyloabacter and Helicobacter Species and Strains.</title>
        <authorList>
            <person name="Mannion A.J."/>
            <person name="Shen Z."/>
            <person name="Fox J.G."/>
        </authorList>
    </citation>
    <scope>NUCLEOTIDE SEQUENCE [LARGE SCALE GENOMIC DNA]</scope>
    <source>
        <strain evidence="2 3">MIT 17-337</strain>
    </source>
</reference>
<dbReference type="PROSITE" id="PS51257">
    <property type="entry name" value="PROKAR_LIPOPROTEIN"/>
    <property type="match status" value="1"/>
</dbReference>
<feature type="transmembrane region" description="Helical" evidence="1">
    <location>
        <begin position="14"/>
        <end position="34"/>
    </location>
</feature>
<organism evidence="2 3">
    <name type="scientific">Helicobacter didelphidarum</name>
    <dbReference type="NCBI Taxonomy" id="2040648"/>
    <lineage>
        <taxon>Bacteria</taxon>
        <taxon>Pseudomonadati</taxon>
        <taxon>Campylobacterota</taxon>
        <taxon>Epsilonproteobacteria</taxon>
        <taxon>Campylobacterales</taxon>
        <taxon>Helicobacteraceae</taxon>
        <taxon>Helicobacter</taxon>
    </lineage>
</organism>
<gene>
    <name evidence="2" type="ORF">CQA53_05645</name>
</gene>
<keyword evidence="1" id="KW-1133">Transmembrane helix</keyword>
<dbReference type="OrthoDB" id="9949435at2"/>
<evidence type="ECO:0000313" key="3">
    <source>
        <dbReference type="Proteomes" id="UP000256379"/>
    </source>
</evidence>
<sequence length="61" mass="6951">MQRISLKKVFIKQVGYLLICFVCISLSLALFIGCTNAKMKPPKKSPCACYDILMDMEQYNV</sequence>
<dbReference type="AlphaFoldDB" id="A0A3D8IKT9"/>
<proteinExistence type="predicted"/>
<name>A0A3D8IKT9_9HELI</name>
<comment type="caution">
    <text evidence="2">The sequence shown here is derived from an EMBL/GenBank/DDBJ whole genome shotgun (WGS) entry which is preliminary data.</text>
</comment>
<dbReference type="RefSeq" id="WP_115543095.1">
    <property type="nucleotide sequence ID" value="NZ_NXLQ01000010.1"/>
</dbReference>
<protein>
    <submittedName>
        <fullName evidence="2">Uncharacterized protein</fullName>
    </submittedName>
</protein>
<dbReference type="Proteomes" id="UP000256379">
    <property type="component" value="Unassembled WGS sequence"/>
</dbReference>
<evidence type="ECO:0000256" key="1">
    <source>
        <dbReference type="SAM" id="Phobius"/>
    </source>
</evidence>
<dbReference type="EMBL" id="NXLQ01000010">
    <property type="protein sequence ID" value="RDU65819.1"/>
    <property type="molecule type" value="Genomic_DNA"/>
</dbReference>
<keyword evidence="3" id="KW-1185">Reference proteome</keyword>
<accession>A0A3D8IKT9</accession>